<dbReference type="EMBL" id="JYDT01000013">
    <property type="protein sequence ID" value="KRY91463.1"/>
    <property type="molecule type" value="Genomic_DNA"/>
</dbReference>
<accession>A0A0V1FZH0</accession>
<keyword evidence="2" id="KW-1185">Reference proteome</keyword>
<dbReference type="Proteomes" id="UP000054995">
    <property type="component" value="Unassembled WGS sequence"/>
</dbReference>
<comment type="caution">
    <text evidence="1">The sequence shown here is derived from an EMBL/GenBank/DDBJ whole genome shotgun (WGS) entry which is preliminary data.</text>
</comment>
<name>A0A0V1FZH0_TRIPS</name>
<reference evidence="1 2" key="1">
    <citation type="submission" date="2015-01" db="EMBL/GenBank/DDBJ databases">
        <title>Evolution of Trichinella species and genotypes.</title>
        <authorList>
            <person name="Korhonen P.K."/>
            <person name="Edoardo P."/>
            <person name="Giuseppe L.R."/>
            <person name="Gasser R.B."/>
        </authorList>
    </citation>
    <scope>NUCLEOTIDE SEQUENCE [LARGE SCALE GENOMIC DNA]</scope>
    <source>
        <strain evidence="1">ISS470</strain>
    </source>
</reference>
<evidence type="ECO:0000313" key="2">
    <source>
        <dbReference type="Proteomes" id="UP000054995"/>
    </source>
</evidence>
<organism evidence="1 2">
    <name type="scientific">Trichinella pseudospiralis</name>
    <name type="common">Parasitic roundworm</name>
    <dbReference type="NCBI Taxonomy" id="6337"/>
    <lineage>
        <taxon>Eukaryota</taxon>
        <taxon>Metazoa</taxon>
        <taxon>Ecdysozoa</taxon>
        <taxon>Nematoda</taxon>
        <taxon>Enoplea</taxon>
        <taxon>Dorylaimia</taxon>
        <taxon>Trichinellida</taxon>
        <taxon>Trichinellidae</taxon>
        <taxon>Trichinella</taxon>
    </lineage>
</organism>
<dbReference type="AlphaFoldDB" id="A0A0V1FZH0"/>
<evidence type="ECO:0000313" key="1">
    <source>
        <dbReference type="EMBL" id="KRY91463.1"/>
    </source>
</evidence>
<sequence>MKAAYAKQSKAGSQASGAVLCSAVLCCVECSAVQYAGKMYRRARQRCCPLCSGLITRERSSRRRRAVGAVERRTAPADYYCRPLTINRYALIGSPTGQSTATRRSRGQRRTQ</sequence>
<proteinExistence type="predicted"/>
<gene>
    <name evidence="1" type="ORF">T4D_17070</name>
</gene>
<protein>
    <submittedName>
        <fullName evidence="1">Uncharacterized protein</fullName>
    </submittedName>
</protein>